<name>A0A8S0WZW0_CYCAE</name>
<reference evidence="3 4" key="1">
    <citation type="submission" date="2020-01" db="EMBL/GenBank/DDBJ databases">
        <authorList>
            <person name="Gupta K D."/>
        </authorList>
    </citation>
    <scope>NUCLEOTIDE SEQUENCE [LARGE SCALE GENOMIC DNA]</scope>
</reference>
<keyword evidence="1" id="KW-1133">Transmembrane helix</keyword>
<dbReference type="AlphaFoldDB" id="A0A8S0WZW0"/>
<evidence type="ECO:0000256" key="1">
    <source>
        <dbReference type="SAM" id="Phobius"/>
    </source>
</evidence>
<protein>
    <recommendedName>
        <fullName evidence="2">DUF6535 domain-containing protein</fullName>
    </recommendedName>
</protein>
<evidence type="ECO:0000313" key="4">
    <source>
        <dbReference type="Proteomes" id="UP000467700"/>
    </source>
</evidence>
<dbReference type="Proteomes" id="UP000467700">
    <property type="component" value="Unassembled WGS sequence"/>
</dbReference>
<dbReference type="OrthoDB" id="2756178at2759"/>
<dbReference type="Pfam" id="PF20153">
    <property type="entry name" value="DUF6535"/>
    <property type="match status" value="1"/>
</dbReference>
<dbReference type="EMBL" id="CACVBS010000081">
    <property type="protein sequence ID" value="CAA7269856.1"/>
    <property type="molecule type" value="Genomic_DNA"/>
</dbReference>
<gene>
    <name evidence="3" type="ORF">AAE3_LOCUS12090</name>
</gene>
<evidence type="ECO:0000259" key="2">
    <source>
        <dbReference type="Pfam" id="PF20153"/>
    </source>
</evidence>
<accession>A0A8S0WZW0</accession>
<dbReference type="InterPro" id="IPR045338">
    <property type="entry name" value="DUF6535"/>
</dbReference>
<feature type="domain" description="DUF6535" evidence="2">
    <location>
        <begin position="32"/>
        <end position="205"/>
    </location>
</feature>
<keyword evidence="4" id="KW-1185">Reference proteome</keyword>
<keyword evidence="1" id="KW-0472">Membrane</keyword>
<evidence type="ECO:0000313" key="3">
    <source>
        <dbReference type="EMBL" id="CAA7269856.1"/>
    </source>
</evidence>
<feature type="transmembrane region" description="Helical" evidence="1">
    <location>
        <begin position="179"/>
        <end position="202"/>
    </location>
</feature>
<organism evidence="3 4">
    <name type="scientific">Cyclocybe aegerita</name>
    <name type="common">Black poplar mushroom</name>
    <name type="synonym">Agrocybe aegerita</name>
    <dbReference type="NCBI Taxonomy" id="1973307"/>
    <lineage>
        <taxon>Eukaryota</taxon>
        <taxon>Fungi</taxon>
        <taxon>Dikarya</taxon>
        <taxon>Basidiomycota</taxon>
        <taxon>Agaricomycotina</taxon>
        <taxon>Agaricomycetes</taxon>
        <taxon>Agaricomycetidae</taxon>
        <taxon>Agaricales</taxon>
        <taxon>Agaricineae</taxon>
        <taxon>Bolbitiaceae</taxon>
        <taxon>Cyclocybe</taxon>
    </lineage>
</organism>
<proteinExistence type="predicted"/>
<comment type="caution">
    <text evidence="3">The sequence shown here is derived from an EMBL/GenBank/DDBJ whole genome shotgun (WGS) entry which is preliminary data.</text>
</comment>
<feature type="transmembrane region" description="Helical" evidence="1">
    <location>
        <begin position="125"/>
        <end position="148"/>
    </location>
</feature>
<keyword evidence="1" id="KW-0812">Transmembrane</keyword>
<sequence>MNPDSARRAPVQGGSKPKDKYFRYERSGHDYWSDLLRLPLEKDRAQCDAWRDEVQNILIFVSLFSIIVTAFVIESYKALALRQDPADTTVTLLTHIAARLDDPSTPLLDPEVTFTPTSSSVRVNAFWVISLVLGLTSALIGILSLQWLCEDQRYLEHFLSEWKFVFLNMRTEMIDRWRVPAFFTALSVLLQLAFVLFFIGLVDFFARHWG</sequence>
<feature type="transmembrane region" description="Helical" evidence="1">
    <location>
        <begin position="54"/>
        <end position="73"/>
    </location>
</feature>